<comment type="similarity">
    <text evidence="2">Belongs to the VKOR family.</text>
</comment>
<keyword evidence="7 10" id="KW-0472">Membrane</keyword>
<dbReference type="InterPro" id="IPR012932">
    <property type="entry name" value="VKOR"/>
</dbReference>
<dbReference type="CDD" id="cd12921">
    <property type="entry name" value="VKOR_4"/>
    <property type="match status" value="1"/>
</dbReference>
<reference evidence="12" key="1">
    <citation type="submission" date="2022-04" db="EMBL/GenBank/DDBJ databases">
        <title>Flavobacterium pygoscelis sp. nov. isolated from Chinstrap chick (Pygoscelis antarcticus).</title>
        <authorList>
            <person name="Irgang R."/>
            <person name="Poblete-Morales M."/>
            <person name="Avendano-Herrera R."/>
        </authorList>
    </citation>
    <scope>NUCLEOTIDE SEQUENCE</scope>
    <source>
        <strain evidence="12">I-SCBP12n</strain>
    </source>
</reference>
<protein>
    <submittedName>
        <fullName evidence="12">Vitamin K epoxide reductase family protein</fullName>
    </submittedName>
</protein>
<evidence type="ECO:0000256" key="4">
    <source>
        <dbReference type="ARBA" id="ARBA00022719"/>
    </source>
</evidence>
<comment type="subcellular location">
    <subcellularLocation>
        <location evidence="1">Membrane</location>
        <topology evidence="1">Multi-pass membrane protein</topology>
    </subcellularLocation>
</comment>
<feature type="transmembrane region" description="Helical" evidence="10">
    <location>
        <begin position="151"/>
        <end position="170"/>
    </location>
</feature>
<dbReference type="GO" id="GO:0048038">
    <property type="term" value="F:quinone binding"/>
    <property type="evidence" value="ECO:0007669"/>
    <property type="project" value="UniProtKB-KW"/>
</dbReference>
<feature type="transmembrane region" description="Helical" evidence="10">
    <location>
        <begin position="207"/>
        <end position="227"/>
    </location>
</feature>
<evidence type="ECO:0000256" key="9">
    <source>
        <dbReference type="ARBA" id="ARBA00023284"/>
    </source>
</evidence>
<keyword evidence="3 10" id="KW-0812">Transmembrane</keyword>
<accession>A0A9X1XS40</accession>
<gene>
    <name evidence="12" type="ORF">MW871_02145</name>
</gene>
<feature type="transmembrane region" description="Helical" evidence="10">
    <location>
        <begin position="294"/>
        <end position="315"/>
    </location>
</feature>
<dbReference type="GO" id="GO:0016020">
    <property type="term" value="C:membrane"/>
    <property type="evidence" value="ECO:0007669"/>
    <property type="project" value="UniProtKB-SubCell"/>
</dbReference>
<evidence type="ECO:0000256" key="10">
    <source>
        <dbReference type="SAM" id="Phobius"/>
    </source>
</evidence>
<feature type="transmembrane region" description="Helical" evidence="10">
    <location>
        <begin position="233"/>
        <end position="252"/>
    </location>
</feature>
<feature type="transmembrane region" description="Helical" evidence="10">
    <location>
        <begin position="128"/>
        <end position="145"/>
    </location>
</feature>
<dbReference type="GO" id="GO:0016491">
    <property type="term" value="F:oxidoreductase activity"/>
    <property type="evidence" value="ECO:0007669"/>
    <property type="project" value="UniProtKB-KW"/>
</dbReference>
<keyword evidence="5 10" id="KW-1133">Transmembrane helix</keyword>
<evidence type="ECO:0000256" key="6">
    <source>
        <dbReference type="ARBA" id="ARBA00023002"/>
    </source>
</evidence>
<evidence type="ECO:0000313" key="12">
    <source>
        <dbReference type="EMBL" id="MCK8140686.1"/>
    </source>
</evidence>
<dbReference type="Gene3D" id="1.20.1440.130">
    <property type="entry name" value="VKOR domain"/>
    <property type="match status" value="1"/>
</dbReference>
<keyword evidence="9" id="KW-0676">Redox-active center</keyword>
<feature type="domain" description="Vitamin K epoxide reductase" evidence="11">
    <location>
        <begin position="155"/>
        <end position="275"/>
    </location>
</feature>
<feature type="transmembrane region" description="Helical" evidence="10">
    <location>
        <begin position="261"/>
        <end position="282"/>
    </location>
</feature>
<evidence type="ECO:0000256" key="3">
    <source>
        <dbReference type="ARBA" id="ARBA00022692"/>
    </source>
</evidence>
<dbReference type="AlphaFoldDB" id="A0A9X1XS40"/>
<keyword evidence="13" id="KW-1185">Reference proteome</keyword>
<proteinExistence type="inferred from homology"/>
<keyword evidence="6" id="KW-0560">Oxidoreductase</keyword>
<dbReference type="InterPro" id="IPR036249">
    <property type="entry name" value="Thioredoxin-like_sf"/>
</dbReference>
<dbReference type="Proteomes" id="UP001139260">
    <property type="component" value="Unassembled WGS sequence"/>
</dbReference>
<dbReference type="RefSeq" id="WP_248427390.1">
    <property type="nucleotide sequence ID" value="NZ_JALNUB010000001.1"/>
</dbReference>
<evidence type="ECO:0000313" key="13">
    <source>
        <dbReference type="Proteomes" id="UP001139260"/>
    </source>
</evidence>
<evidence type="ECO:0000256" key="7">
    <source>
        <dbReference type="ARBA" id="ARBA00023136"/>
    </source>
</evidence>
<evidence type="ECO:0000256" key="2">
    <source>
        <dbReference type="ARBA" id="ARBA00006214"/>
    </source>
</evidence>
<organism evidence="12 13">
    <name type="scientific">Flavobacterium pygoscelis</name>
    <dbReference type="NCBI Taxonomy" id="2893176"/>
    <lineage>
        <taxon>Bacteria</taxon>
        <taxon>Pseudomonadati</taxon>
        <taxon>Bacteroidota</taxon>
        <taxon>Flavobacteriia</taxon>
        <taxon>Flavobacteriales</taxon>
        <taxon>Flavobacteriaceae</taxon>
        <taxon>Flavobacterium</taxon>
    </lineage>
</organism>
<evidence type="ECO:0000256" key="8">
    <source>
        <dbReference type="ARBA" id="ARBA00023157"/>
    </source>
</evidence>
<sequence length="525" mass="60921">MINLVEKYLERNNYSQEKLEFEDLFQSHPNFPSLFAITDSLALLSIPNKVDTIPKENFNELPDSFLAVFKQSLVLVSKTLSSLVFLNVKGEKKHLTFDEFIEGWSGLVIVIEPNEIILNQKSNVHVKLLQCIVPVLLIIAISFFYNKYTFYDYFLLSTSIVGLFFSTLITQEKLGYQNELISKFCNESSNTSCTSPIKSKNRTIRKWLNYSDLPMLFFSINLLSIVLEPTNSCVLIGALSLFAIPLIVYRLWIRRLILEKWCVLCLVVASIILIQGLAWFFVTEAFNLETILFPFAYIISLIFISSFWIVIKPILENIIEGKKSIKELKKFKRNYMIFDFLLQDVPTLKGFEVLQGLTFGNKEASVQLTLILSPNSSLCHAAFKDGLDLVKKYPKKIFLNVLFNVNPFNNDNPYTIVVESLLAINDVNPDRMHEAITDWHLKQIGLKEWKIKWGVETITTKFKDEIQKQYDWCLQNKFNYSPVKIVNNKLLPSGYEINELKYFFNDFEMEREFYQLANLTQEVRA</sequence>
<dbReference type="InterPro" id="IPR038354">
    <property type="entry name" value="VKOR_sf"/>
</dbReference>
<evidence type="ECO:0000256" key="1">
    <source>
        <dbReference type="ARBA" id="ARBA00004141"/>
    </source>
</evidence>
<evidence type="ECO:0000259" key="11">
    <source>
        <dbReference type="Pfam" id="PF07884"/>
    </source>
</evidence>
<dbReference type="SUPFAM" id="SSF52833">
    <property type="entry name" value="Thioredoxin-like"/>
    <property type="match status" value="1"/>
</dbReference>
<keyword evidence="4" id="KW-0874">Quinone</keyword>
<comment type="caution">
    <text evidence="12">The sequence shown here is derived from an EMBL/GenBank/DDBJ whole genome shotgun (WGS) entry which is preliminary data.</text>
</comment>
<keyword evidence="8" id="KW-1015">Disulfide bond</keyword>
<dbReference type="EMBL" id="JALNUB010000001">
    <property type="protein sequence ID" value="MCK8140686.1"/>
    <property type="molecule type" value="Genomic_DNA"/>
</dbReference>
<name>A0A9X1XS40_9FLAO</name>
<dbReference type="Pfam" id="PF07884">
    <property type="entry name" value="VKOR"/>
    <property type="match status" value="1"/>
</dbReference>
<evidence type="ECO:0000256" key="5">
    <source>
        <dbReference type="ARBA" id="ARBA00022989"/>
    </source>
</evidence>